<reference evidence="4" key="1">
    <citation type="submission" date="2022-10" db="EMBL/GenBank/DDBJ databases">
        <authorList>
            <person name="Chen Y."/>
            <person name="Dougan E. K."/>
            <person name="Chan C."/>
            <person name="Rhodes N."/>
            <person name="Thang M."/>
        </authorList>
    </citation>
    <scope>NUCLEOTIDE SEQUENCE</scope>
</reference>
<feature type="domain" description="Dynamin-type G" evidence="3">
    <location>
        <begin position="1"/>
        <end position="231"/>
    </location>
</feature>
<dbReference type="InterPro" id="IPR001401">
    <property type="entry name" value="Dynamin_GTPase"/>
</dbReference>
<dbReference type="Pfam" id="PF00350">
    <property type="entry name" value="Dynamin_N"/>
    <property type="match status" value="1"/>
</dbReference>
<gene>
    <name evidence="4" type="ORF">C1SCF055_LOCUS23232</name>
</gene>
<sequence length="581" mass="65641">MPCVLTLLTDPTVQESFAEVSMDSSFADAKKCTVPHVEQQIKLLTDKHAIGDQFISSQALYVRVVRKEGPQLSLIDLPGVTHNADQMQNIHEVTVKLVEEYIKPEEMVILCVIPAMSDFGNAEVVKLARKYDPDGIRTLGVVTKCDDAAHAEVLMSRSSDVRLELGFHCVVNRSQKNIDEKMSREALWAKEKEIFTKNERMKRLPEKNWGTLRLMEKVAKIQEARVDECLPKIKEAVRRKTGELREELRQLPVQAETEADQFRLFNGILARIRDDLVRRIRAEFMSAQTSDRELTIAPIVASMVQKFRKELLSRNPDWLGEAMIEEVDDTVQTFVTGYTVDNLTGPQVFINLIKQTFIDEGLLKDSVHGLVTDVGEHLRNVVMHVIGQYANINGILSNRLDSKAEECIDQLTVKAQDVCGMLAEAQQVTSTTHGAYMVRLTQFRKSWFQEAAEGVAYLAKALVLGVEAQSGEGQNELPAEFLSLVKQAQEEPEKLATLEICASLHVYTGLMIEGFVEMSAKLVKFNMVEQLADKLEEIWREELGGTNLHELFPKDETIVHQQEDLKEKIAVLTDFKEQMTT</sequence>
<dbReference type="Proteomes" id="UP001152797">
    <property type="component" value="Unassembled WGS sequence"/>
</dbReference>
<dbReference type="GO" id="GO:0008017">
    <property type="term" value="F:microtubule binding"/>
    <property type="evidence" value="ECO:0007669"/>
    <property type="project" value="TreeGrafter"/>
</dbReference>
<keyword evidence="6" id="KW-1185">Reference proteome</keyword>
<dbReference type="GO" id="GO:0003924">
    <property type="term" value="F:GTPase activity"/>
    <property type="evidence" value="ECO:0007669"/>
    <property type="project" value="InterPro"/>
</dbReference>
<dbReference type="InterPro" id="IPR000375">
    <property type="entry name" value="Dynamin_stalk"/>
</dbReference>
<dbReference type="Pfam" id="PF01031">
    <property type="entry name" value="Dynamin_M"/>
    <property type="match status" value="1"/>
</dbReference>
<evidence type="ECO:0000313" key="5">
    <source>
        <dbReference type="EMBL" id="CAL4784100.1"/>
    </source>
</evidence>
<dbReference type="InterPro" id="IPR027417">
    <property type="entry name" value="P-loop_NTPase"/>
</dbReference>
<dbReference type="PANTHER" id="PTHR11566">
    <property type="entry name" value="DYNAMIN"/>
    <property type="match status" value="1"/>
</dbReference>
<dbReference type="SMART" id="SM00053">
    <property type="entry name" value="DYNc"/>
    <property type="match status" value="1"/>
</dbReference>
<dbReference type="GO" id="GO:0005874">
    <property type="term" value="C:microtubule"/>
    <property type="evidence" value="ECO:0007669"/>
    <property type="project" value="TreeGrafter"/>
</dbReference>
<evidence type="ECO:0000313" key="4">
    <source>
        <dbReference type="EMBL" id="CAI3996788.1"/>
    </source>
</evidence>
<dbReference type="EMBL" id="CAMXCT010002243">
    <property type="protein sequence ID" value="CAI3996788.1"/>
    <property type="molecule type" value="Genomic_DNA"/>
</dbReference>
<dbReference type="GO" id="GO:0005525">
    <property type="term" value="F:GTP binding"/>
    <property type="evidence" value="ECO:0007669"/>
    <property type="project" value="InterPro"/>
</dbReference>
<dbReference type="PROSITE" id="PS51718">
    <property type="entry name" value="G_DYNAMIN_2"/>
    <property type="match status" value="1"/>
</dbReference>
<dbReference type="OrthoDB" id="5061070at2759"/>
<dbReference type="GO" id="GO:0016020">
    <property type="term" value="C:membrane"/>
    <property type="evidence" value="ECO:0007669"/>
    <property type="project" value="TreeGrafter"/>
</dbReference>
<protein>
    <recommendedName>
        <fullName evidence="3">Dynamin-type G domain-containing protein</fullName>
    </recommendedName>
</protein>
<dbReference type="PANTHER" id="PTHR11566:SF173">
    <property type="entry name" value="DYNAMIN-RELATED PROTEIN 4C"/>
    <property type="match status" value="1"/>
</dbReference>
<evidence type="ECO:0000256" key="1">
    <source>
        <dbReference type="ARBA" id="ARBA00022741"/>
    </source>
</evidence>
<dbReference type="EMBL" id="CAMXCT020002243">
    <property type="protein sequence ID" value="CAL1150163.1"/>
    <property type="molecule type" value="Genomic_DNA"/>
</dbReference>
<dbReference type="InterPro" id="IPR045063">
    <property type="entry name" value="Dynamin_N"/>
</dbReference>
<dbReference type="PRINTS" id="PR00195">
    <property type="entry name" value="DYNAMIN"/>
</dbReference>
<proteinExistence type="predicted"/>
<organism evidence="4">
    <name type="scientific">Cladocopium goreaui</name>
    <dbReference type="NCBI Taxonomy" id="2562237"/>
    <lineage>
        <taxon>Eukaryota</taxon>
        <taxon>Sar</taxon>
        <taxon>Alveolata</taxon>
        <taxon>Dinophyceae</taxon>
        <taxon>Suessiales</taxon>
        <taxon>Symbiodiniaceae</taxon>
        <taxon>Cladocopium</taxon>
    </lineage>
</organism>
<comment type="caution">
    <text evidence="4">The sequence shown here is derived from an EMBL/GenBank/DDBJ whole genome shotgun (WGS) entry which is preliminary data.</text>
</comment>
<dbReference type="EMBL" id="CAMXCT030002243">
    <property type="protein sequence ID" value="CAL4784100.1"/>
    <property type="molecule type" value="Genomic_DNA"/>
</dbReference>
<accession>A0A9P1CTR9</accession>
<dbReference type="Gene3D" id="3.40.50.300">
    <property type="entry name" value="P-loop containing nucleotide triphosphate hydrolases"/>
    <property type="match status" value="1"/>
</dbReference>
<reference evidence="5 6" key="2">
    <citation type="submission" date="2024-05" db="EMBL/GenBank/DDBJ databases">
        <authorList>
            <person name="Chen Y."/>
            <person name="Shah S."/>
            <person name="Dougan E. K."/>
            <person name="Thang M."/>
            <person name="Chan C."/>
        </authorList>
    </citation>
    <scope>NUCLEOTIDE SEQUENCE [LARGE SCALE GENOMIC DNA]</scope>
</reference>
<keyword evidence="1" id="KW-0547">Nucleotide-binding</keyword>
<dbReference type="SUPFAM" id="SSF52540">
    <property type="entry name" value="P-loop containing nucleoside triphosphate hydrolases"/>
    <property type="match status" value="1"/>
</dbReference>
<keyword evidence="2" id="KW-0342">GTP-binding</keyword>
<evidence type="ECO:0000256" key="2">
    <source>
        <dbReference type="ARBA" id="ARBA00023134"/>
    </source>
</evidence>
<dbReference type="Gene3D" id="1.20.120.1240">
    <property type="entry name" value="Dynamin, middle domain"/>
    <property type="match status" value="1"/>
</dbReference>
<name>A0A9P1CTR9_9DINO</name>
<evidence type="ECO:0000313" key="6">
    <source>
        <dbReference type="Proteomes" id="UP001152797"/>
    </source>
</evidence>
<dbReference type="GO" id="GO:0005737">
    <property type="term" value="C:cytoplasm"/>
    <property type="evidence" value="ECO:0007669"/>
    <property type="project" value="TreeGrafter"/>
</dbReference>
<dbReference type="InterPro" id="IPR022812">
    <property type="entry name" value="Dynamin"/>
</dbReference>
<dbReference type="AlphaFoldDB" id="A0A9P1CTR9"/>
<evidence type="ECO:0000259" key="3">
    <source>
        <dbReference type="PROSITE" id="PS51718"/>
    </source>
</evidence>
<dbReference type="InterPro" id="IPR030381">
    <property type="entry name" value="G_DYNAMIN_dom"/>
</dbReference>